<dbReference type="EMBL" id="CADCUS010000381">
    <property type="protein sequence ID" value="CAA9420322.1"/>
    <property type="molecule type" value="Genomic_DNA"/>
</dbReference>
<accession>A0A6J4PMS0</accession>
<dbReference type="PROSITE" id="PS51318">
    <property type="entry name" value="TAT"/>
    <property type="match status" value="1"/>
</dbReference>
<organism evidence="1">
    <name type="scientific">uncultured Pseudonocardia sp</name>
    <dbReference type="NCBI Taxonomy" id="211455"/>
    <lineage>
        <taxon>Bacteria</taxon>
        <taxon>Bacillati</taxon>
        <taxon>Actinomycetota</taxon>
        <taxon>Actinomycetes</taxon>
        <taxon>Pseudonocardiales</taxon>
        <taxon>Pseudonocardiaceae</taxon>
        <taxon>Pseudonocardia</taxon>
        <taxon>environmental samples</taxon>
    </lineage>
</organism>
<dbReference type="InterPro" id="IPR006311">
    <property type="entry name" value="TAT_signal"/>
</dbReference>
<evidence type="ECO:0000313" key="1">
    <source>
        <dbReference type="EMBL" id="CAA9420322.1"/>
    </source>
</evidence>
<sequence>MPSRDAGRPVARRAVLRAVAAAAVAACGGVVACARSSGARPDGA</sequence>
<gene>
    <name evidence="1" type="ORF">AVDCRST_MAG66-2604</name>
</gene>
<dbReference type="AlphaFoldDB" id="A0A6J4PMS0"/>
<feature type="non-terminal residue" evidence="1">
    <location>
        <position position="44"/>
    </location>
</feature>
<proteinExistence type="predicted"/>
<reference evidence="1" key="1">
    <citation type="submission" date="2020-02" db="EMBL/GenBank/DDBJ databases">
        <authorList>
            <person name="Meier V. D."/>
        </authorList>
    </citation>
    <scope>NUCLEOTIDE SEQUENCE</scope>
    <source>
        <strain evidence="1">AVDCRST_MAG66</strain>
    </source>
</reference>
<protein>
    <submittedName>
        <fullName evidence="1">Uncharacterized protein</fullName>
    </submittedName>
</protein>
<name>A0A6J4PMS0_9PSEU</name>
<dbReference type="PROSITE" id="PS51257">
    <property type="entry name" value="PROKAR_LIPOPROTEIN"/>
    <property type="match status" value="1"/>
</dbReference>